<dbReference type="InterPro" id="IPR007168">
    <property type="entry name" value="Phageshock_PspC_N"/>
</dbReference>
<dbReference type="RefSeq" id="WP_120322874.1">
    <property type="nucleotide sequence ID" value="NZ_RAPF01000001.1"/>
</dbReference>
<feature type="transmembrane region" description="Helical" evidence="6">
    <location>
        <begin position="37"/>
        <end position="61"/>
    </location>
</feature>
<dbReference type="InterPro" id="IPR052027">
    <property type="entry name" value="PspC"/>
</dbReference>
<evidence type="ECO:0000256" key="3">
    <source>
        <dbReference type="ARBA" id="ARBA00022692"/>
    </source>
</evidence>
<evidence type="ECO:0000313" key="9">
    <source>
        <dbReference type="Proteomes" id="UP000284395"/>
    </source>
</evidence>
<evidence type="ECO:0000259" key="7">
    <source>
        <dbReference type="Pfam" id="PF04024"/>
    </source>
</evidence>
<dbReference type="AlphaFoldDB" id="A0A420EQM7"/>
<reference evidence="8 9" key="1">
    <citation type="submission" date="2018-09" db="EMBL/GenBank/DDBJ databases">
        <title>Altererythrobacter spongiae sp. nov., isolated from a marine sponge.</title>
        <authorList>
            <person name="Zhuang L."/>
            <person name="Luo L."/>
        </authorList>
    </citation>
    <scope>NUCLEOTIDE SEQUENCE [LARGE SCALE GENOMIC DNA]</scope>
    <source>
        <strain evidence="8 9">HN-Y73</strain>
    </source>
</reference>
<feature type="domain" description="Phage shock protein PspC N-terminal" evidence="7">
    <location>
        <begin position="7"/>
        <end position="60"/>
    </location>
</feature>
<keyword evidence="5 6" id="KW-0472">Membrane</keyword>
<comment type="subcellular location">
    <subcellularLocation>
        <location evidence="1">Cell membrane</location>
        <topology evidence="1">Single-pass membrane protein</topology>
    </subcellularLocation>
</comment>
<keyword evidence="3 6" id="KW-0812">Transmembrane</keyword>
<comment type="caution">
    <text evidence="8">The sequence shown here is derived from an EMBL/GenBank/DDBJ whole genome shotgun (WGS) entry which is preliminary data.</text>
</comment>
<evidence type="ECO:0000256" key="6">
    <source>
        <dbReference type="SAM" id="Phobius"/>
    </source>
</evidence>
<evidence type="ECO:0000256" key="2">
    <source>
        <dbReference type="ARBA" id="ARBA00022475"/>
    </source>
</evidence>
<name>A0A420EQM7_9SPHN</name>
<proteinExistence type="predicted"/>
<keyword evidence="2" id="KW-1003">Cell membrane</keyword>
<protein>
    <submittedName>
        <fullName evidence="8">PspC domain-containing protein</fullName>
    </submittedName>
</protein>
<keyword evidence="9" id="KW-1185">Reference proteome</keyword>
<dbReference type="EMBL" id="RAPF01000001">
    <property type="protein sequence ID" value="RKF22971.1"/>
    <property type="molecule type" value="Genomic_DNA"/>
</dbReference>
<evidence type="ECO:0000256" key="1">
    <source>
        <dbReference type="ARBA" id="ARBA00004162"/>
    </source>
</evidence>
<sequence length="62" mass="6654">MTQEPAKFRLNKTDSKLLGVCAGIADYLGIDPLIVRLVFAIGTVVGFGSFIVIYLLIALLAN</sequence>
<evidence type="ECO:0000256" key="5">
    <source>
        <dbReference type="ARBA" id="ARBA00023136"/>
    </source>
</evidence>
<dbReference type="PANTHER" id="PTHR33885">
    <property type="entry name" value="PHAGE SHOCK PROTEIN C"/>
    <property type="match status" value="1"/>
</dbReference>
<dbReference type="Proteomes" id="UP000284395">
    <property type="component" value="Unassembled WGS sequence"/>
</dbReference>
<dbReference type="Pfam" id="PF04024">
    <property type="entry name" value="PspC"/>
    <property type="match status" value="1"/>
</dbReference>
<dbReference type="PANTHER" id="PTHR33885:SF3">
    <property type="entry name" value="PHAGE SHOCK PROTEIN C"/>
    <property type="match status" value="1"/>
</dbReference>
<evidence type="ECO:0000313" key="8">
    <source>
        <dbReference type="EMBL" id="RKF22971.1"/>
    </source>
</evidence>
<gene>
    <name evidence="8" type="ORF">D6851_00145</name>
</gene>
<evidence type="ECO:0000256" key="4">
    <source>
        <dbReference type="ARBA" id="ARBA00022989"/>
    </source>
</evidence>
<dbReference type="OrthoDB" id="7359894at2"/>
<dbReference type="GO" id="GO:0005886">
    <property type="term" value="C:plasma membrane"/>
    <property type="evidence" value="ECO:0007669"/>
    <property type="project" value="UniProtKB-SubCell"/>
</dbReference>
<keyword evidence="4 6" id="KW-1133">Transmembrane helix</keyword>
<organism evidence="8 9">
    <name type="scientific">Altericroceibacterium spongiae</name>
    <dbReference type="NCBI Taxonomy" id="2320269"/>
    <lineage>
        <taxon>Bacteria</taxon>
        <taxon>Pseudomonadati</taxon>
        <taxon>Pseudomonadota</taxon>
        <taxon>Alphaproteobacteria</taxon>
        <taxon>Sphingomonadales</taxon>
        <taxon>Erythrobacteraceae</taxon>
        <taxon>Altericroceibacterium</taxon>
    </lineage>
</organism>
<accession>A0A420EQM7</accession>